<dbReference type="Pfam" id="PF00069">
    <property type="entry name" value="Pkinase"/>
    <property type="match status" value="1"/>
</dbReference>
<dbReference type="PANTHER" id="PTHR24345:SF91">
    <property type="entry name" value="SERINE_THREONINE-PROTEIN KINASE PLK4"/>
    <property type="match status" value="1"/>
</dbReference>
<evidence type="ECO:0000256" key="3">
    <source>
        <dbReference type="ARBA" id="ARBA00022741"/>
    </source>
</evidence>
<accession>A0A3R7ZJ42</accession>
<dbReference type="PANTHER" id="PTHR24345">
    <property type="entry name" value="SERINE/THREONINE-PROTEIN KINASE PLK"/>
    <property type="match status" value="1"/>
</dbReference>
<evidence type="ECO:0000259" key="7">
    <source>
        <dbReference type="PROSITE" id="PS50011"/>
    </source>
</evidence>
<name>A0A3R7ZJ42_APHAT</name>
<feature type="region of interest" description="Disordered" evidence="6">
    <location>
        <begin position="380"/>
        <end position="400"/>
    </location>
</feature>
<evidence type="ECO:0000313" key="8">
    <source>
        <dbReference type="EMBL" id="RQM28908.1"/>
    </source>
</evidence>
<dbReference type="SUPFAM" id="SSF56112">
    <property type="entry name" value="Protein kinase-like (PK-like)"/>
    <property type="match status" value="1"/>
</dbReference>
<dbReference type="InterPro" id="IPR011009">
    <property type="entry name" value="Kinase-like_dom_sf"/>
</dbReference>
<dbReference type="Gene3D" id="1.10.510.10">
    <property type="entry name" value="Transferase(Phosphotransferase) domain 1"/>
    <property type="match status" value="1"/>
</dbReference>
<dbReference type="InterPro" id="IPR000719">
    <property type="entry name" value="Prot_kinase_dom"/>
</dbReference>
<dbReference type="VEuPathDB" id="FungiDB:H257_14693"/>
<dbReference type="EMBL" id="MZMZ02001591">
    <property type="protein sequence ID" value="RQM28908.1"/>
    <property type="molecule type" value="Genomic_DNA"/>
</dbReference>
<feature type="domain" description="Protein kinase" evidence="7">
    <location>
        <begin position="4"/>
        <end position="316"/>
    </location>
</feature>
<dbReference type="PROSITE" id="PS50011">
    <property type="entry name" value="PROTEIN_KINASE_DOM"/>
    <property type="match status" value="1"/>
</dbReference>
<dbReference type="GO" id="GO:0004674">
    <property type="term" value="F:protein serine/threonine kinase activity"/>
    <property type="evidence" value="ECO:0007669"/>
    <property type="project" value="UniProtKB-KW"/>
</dbReference>
<keyword evidence="5" id="KW-0067">ATP-binding</keyword>
<organism evidence="8 9">
    <name type="scientific">Aphanomyces astaci</name>
    <name type="common">Crayfish plague agent</name>
    <dbReference type="NCBI Taxonomy" id="112090"/>
    <lineage>
        <taxon>Eukaryota</taxon>
        <taxon>Sar</taxon>
        <taxon>Stramenopiles</taxon>
        <taxon>Oomycota</taxon>
        <taxon>Saprolegniomycetes</taxon>
        <taxon>Saprolegniales</taxon>
        <taxon>Verrucalvaceae</taxon>
        <taxon>Aphanomyces</taxon>
    </lineage>
</organism>
<evidence type="ECO:0000313" key="9">
    <source>
        <dbReference type="Proteomes" id="UP000284702"/>
    </source>
</evidence>
<dbReference type="Gene3D" id="3.30.200.20">
    <property type="entry name" value="Phosphorylase Kinase, domain 1"/>
    <property type="match status" value="1"/>
</dbReference>
<reference evidence="8" key="1">
    <citation type="submission" date="2018-07" db="EMBL/GenBank/DDBJ databases">
        <title>Annotation of Aphanomyces astaci genome assembly.</title>
        <authorList>
            <person name="Studholme D.J."/>
        </authorList>
    </citation>
    <scope>NUCLEOTIDE SEQUENCE [LARGE SCALE GENOMIC DNA]</scope>
    <source>
        <strain evidence="8">Pc</strain>
    </source>
</reference>
<evidence type="ECO:0000256" key="2">
    <source>
        <dbReference type="ARBA" id="ARBA00022679"/>
    </source>
</evidence>
<dbReference type="AlphaFoldDB" id="A0A3R7ZJ42"/>
<feature type="compositionally biased region" description="Polar residues" evidence="6">
    <location>
        <begin position="385"/>
        <end position="400"/>
    </location>
</feature>
<evidence type="ECO:0000256" key="6">
    <source>
        <dbReference type="SAM" id="MobiDB-lite"/>
    </source>
</evidence>
<keyword evidence="2" id="KW-0808">Transferase</keyword>
<evidence type="ECO:0000256" key="4">
    <source>
        <dbReference type="ARBA" id="ARBA00022777"/>
    </source>
</evidence>
<dbReference type="Proteomes" id="UP000284702">
    <property type="component" value="Unassembled WGS sequence"/>
</dbReference>
<keyword evidence="4" id="KW-0418">Kinase</keyword>
<keyword evidence="3" id="KW-0547">Nucleotide-binding</keyword>
<keyword evidence="1" id="KW-0723">Serine/threonine-protein kinase</keyword>
<sequence>MDQFQVVRELAPALFGCILLCVNKSNGQHVAVKRMQLAAAAKHQSNEGPTVRYGVDLDASPNDRSIDPMKVQEDVHVEKRVYRHVDKVGGHRNILRLLTSFEEDGHEHFVLEYCVRGDLFTMVQEAPHQHLPASQVLHYAHQICHGLSFLHSHGIAHGDISLENVLVDAHGVAKLMDFGLAVESFHGMQSSSAVGKFFYMPPEMYMGAPYDASKADMWSLGILLVILHTGMPPFARAHSSGPFLRSVISVLMHDDRSCSVDHVFASFQRHGIRALLRGWNVLPRFSMDAVDLVEKLLVMIPATRLSVAQVLRHPYLTPPQHHPVPKHAMMGTPEHAGSSCHSKMEHKTRSSGGVHRFFQRVFRKAVGSTNQSTLCGTLHDDSSERTLCNDTPTSNNQMCT</sequence>
<gene>
    <name evidence="8" type="ORF">B5M09_003315</name>
</gene>
<proteinExistence type="predicted"/>
<evidence type="ECO:0000256" key="1">
    <source>
        <dbReference type="ARBA" id="ARBA00022527"/>
    </source>
</evidence>
<keyword evidence="9" id="KW-1185">Reference proteome</keyword>
<comment type="caution">
    <text evidence="8">The sequence shown here is derived from an EMBL/GenBank/DDBJ whole genome shotgun (WGS) entry which is preliminary data.</text>
</comment>
<protein>
    <recommendedName>
        <fullName evidence="7">Protein kinase domain-containing protein</fullName>
    </recommendedName>
</protein>
<dbReference type="GO" id="GO:0005634">
    <property type="term" value="C:nucleus"/>
    <property type="evidence" value="ECO:0007669"/>
    <property type="project" value="TreeGrafter"/>
</dbReference>
<evidence type="ECO:0000256" key="5">
    <source>
        <dbReference type="ARBA" id="ARBA00022840"/>
    </source>
</evidence>
<dbReference type="GO" id="GO:0005524">
    <property type="term" value="F:ATP binding"/>
    <property type="evidence" value="ECO:0007669"/>
    <property type="project" value="UniProtKB-KW"/>
</dbReference>